<dbReference type="Pfam" id="PF04264">
    <property type="entry name" value="YceI"/>
    <property type="match status" value="1"/>
</dbReference>
<dbReference type="InterPro" id="IPR007372">
    <property type="entry name" value="Lipid/polyisoprenoid-bd_YceI"/>
</dbReference>
<dbReference type="PANTHER" id="PTHR34406:SF1">
    <property type="entry name" value="PROTEIN YCEI"/>
    <property type="match status" value="1"/>
</dbReference>
<dbReference type="Gene3D" id="2.40.128.110">
    <property type="entry name" value="Lipid/polyisoprenoid-binding, YceI-like"/>
    <property type="match status" value="1"/>
</dbReference>
<feature type="chain" id="PRO_5035318943" description="Lipid/polyisoprenoid-binding YceI-like domain-containing protein" evidence="1">
    <location>
        <begin position="20"/>
        <end position="196"/>
    </location>
</feature>
<evidence type="ECO:0000256" key="1">
    <source>
        <dbReference type="SAM" id="SignalP"/>
    </source>
</evidence>
<evidence type="ECO:0000313" key="3">
    <source>
        <dbReference type="EMBL" id="GHB40318.1"/>
    </source>
</evidence>
<sequence length="196" mass="21822">MKTLLTSVLMLLAAFFAGGPTVETMTVSKSESTVTWKGRKVTGEHFGKVTISKADLQVVNNRITGGSFEMDMTSITVEDIKDANSNKRLTDHLKSDDFFSVDKFNKASMVIKDAKTNNGKDYQMTADLTIKGITQPVTFNAKAEMQGNKMVATSNILFDRTKYDIKYRSGNYFENLADRLIYDDVELEVRLVATAS</sequence>
<accession>A0A8J3G626</accession>
<dbReference type="SUPFAM" id="SSF101874">
    <property type="entry name" value="YceI-like"/>
    <property type="match status" value="1"/>
</dbReference>
<dbReference type="AlphaFoldDB" id="A0A8J3G626"/>
<dbReference type="InterPro" id="IPR036761">
    <property type="entry name" value="TTHA0802/YceI-like_sf"/>
</dbReference>
<protein>
    <recommendedName>
        <fullName evidence="2">Lipid/polyisoprenoid-binding YceI-like domain-containing protein</fullName>
    </recommendedName>
</protein>
<evidence type="ECO:0000259" key="2">
    <source>
        <dbReference type="SMART" id="SM00867"/>
    </source>
</evidence>
<reference evidence="3" key="1">
    <citation type="journal article" date="2014" name="Int. J. Syst. Evol. Microbiol.">
        <title>Complete genome sequence of Corynebacterium casei LMG S-19264T (=DSM 44701T), isolated from a smear-ripened cheese.</title>
        <authorList>
            <consortium name="US DOE Joint Genome Institute (JGI-PGF)"/>
            <person name="Walter F."/>
            <person name="Albersmeier A."/>
            <person name="Kalinowski J."/>
            <person name="Ruckert C."/>
        </authorList>
    </citation>
    <scope>NUCLEOTIDE SEQUENCE</scope>
    <source>
        <strain evidence="3">KCTC 23224</strain>
    </source>
</reference>
<dbReference type="RefSeq" id="WP_189582154.1">
    <property type="nucleotide sequence ID" value="NZ_BMYF01000012.1"/>
</dbReference>
<dbReference type="EMBL" id="BMYF01000012">
    <property type="protein sequence ID" value="GHB40318.1"/>
    <property type="molecule type" value="Genomic_DNA"/>
</dbReference>
<keyword evidence="4" id="KW-1185">Reference proteome</keyword>
<proteinExistence type="predicted"/>
<feature type="signal peptide" evidence="1">
    <location>
        <begin position="1"/>
        <end position="19"/>
    </location>
</feature>
<keyword evidence="1" id="KW-0732">Signal</keyword>
<name>A0A8J3G626_9BACT</name>
<reference evidence="3" key="2">
    <citation type="submission" date="2020-09" db="EMBL/GenBank/DDBJ databases">
        <authorList>
            <person name="Sun Q."/>
            <person name="Kim S."/>
        </authorList>
    </citation>
    <scope>NUCLEOTIDE SEQUENCE</scope>
    <source>
        <strain evidence="3">KCTC 23224</strain>
    </source>
</reference>
<gene>
    <name evidence="3" type="ORF">GCM10008106_21920</name>
</gene>
<dbReference type="SMART" id="SM00867">
    <property type="entry name" value="YceI"/>
    <property type="match status" value="1"/>
</dbReference>
<evidence type="ECO:0000313" key="4">
    <source>
        <dbReference type="Proteomes" id="UP000642809"/>
    </source>
</evidence>
<dbReference type="PANTHER" id="PTHR34406">
    <property type="entry name" value="PROTEIN YCEI"/>
    <property type="match status" value="1"/>
</dbReference>
<feature type="domain" description="Lipid/polyisoprenoid-binding YceI-like" evidence="2">
    <location>
        <begin position="24"/>
        <end position="194"/>
    </location>
</feature>
<comment type="caution">
    <text evidence="3">The sequence shown here is derived from an EMBL/GenBank/DDBJ whole genome shotgun (WGS) entry which is preliminary data.</text>
</comment>
<organism evidence="3 4">
    <name type="scientific">Mongoliitalea lutea</name>
    <dbReference type="NCBI Taxonomy" id="849756"/>
    <lineage>
        <taxon>Bacteria</taxon>
        <taxon>Pseudomonadati</taxon>
        <taxon>Bacteroidota</taxon>
        <taxon>Cytophagia</taxon>
        <taxon>Cytophagales</taxon>
        <taxon>Cyclobacteriaceae</taxon>
        <taxon>Mongoliitalea</taxon>
    </lineage>
</organism>
<dbReference type="Proteomes" id="UP000642809">
    <property type="component" value="Unassembled WGS sequence"/>
</dbReference>